<gene>
    <name evidence="5" type="primary">rpmI</name>
    <name evidence="8" type="ORF">Ga0123461_0598</name>
</gene>
<evidence type="ECO:0000256" key="5">
    <source>
        <dbReference type="HAMAP-Rule" id="MF_00514"/>
    </source>
</evidence>
<name>A0A2K8KWJ2_MARES</name>
<comment type="similarity">
    <text evidence="1 5 6">Belongs to the bacterial ribosomal protein bL35 family.</text>
</comment>
<dbReference type="Pfam" id="PF01632">
    <property type="entry name" value="Ribosomal_L35p"/>
    <property type="match status" value="1"/>
</dbReference>
<dbReference type="PROSITE" id="PS00936">
    <property type="entry name" value="RIBOSOMAL_L35"/>
    <property type="match status" value="1"/>
</dbReference>
<evidence type="ECO:0000313" key="9">
    <source>
        <dbReference type="Proteomes" id="UP000231701"/>
    </source>
</evidence>
<keyword evidence="3 5" id="KW-0687">Ribonucleoprotein</keyword>
<feature type="region of interest" description="Disordered" evidence="7">
    <location>
        <begin position="1"/>
        <end position="66"/>
    </location>
</feature>
<dbReference type="Proteomes" id="UP000231701">
    <property type="component" value="Chromosome"/>
</dbReference>
<dbReference type="NCBIfam" id="TIGR00001">
    <property type="entry name" value="rpmI_bact"/>
    <property type="match status" value="1"/>
</dbReference>
<keyword evidence="2 5" id="KW-0689">Ribosomal protein</keyword>
<reference evidence="8 9" key="1">
    <citation type="submission" date="2016-12" db="EMBL/GenBank/DDBJ databases">
        <title>Isolation and genomic insights into novel planktonic Zetaproteobacteria from stratified waters of the Chesapeake Bay.</title>
        <authorList>
            <person name="McAllister S.M."/>
            <person name="Kato S."/>
            <person name="Chan C.S."/>
            <person name="Chiu B.K."/>
            <person name="Field E.K."/>
        </authorList>
    </citation>
    <scope>NUCLEOTIDE SEQUENCE [LARGE SCALE GENOMIC DNA]</scope>
    <source>
        <strain evidence="8 9">CP-5</strain>
    </source>
</reference>
<dbReference type="EMBL" id="CP018799">
    <property type="protein sequence ID" value="ATX79032.1"/>
    <property type="molecule type" value="Genomic_DNA"/>
</dbReference>
<evidence type="ECO:0000256" key="1">
    <source>
        <dbReference type="ARBA" id="ARBA00006598"/>
    </source>
</evidence>
<dbReference type="FunFam" id="4.10.410.60:FF:000001">
    <property type="entry name" value="50S ribosomal protein L35"/>
    <property type="match status" value="1"/>
</dbReference>
<proteinExistence type="inferred from homology"/>
<evidence type="ECO:0000313" key="8">
    <source>
        <dbReference type="EMBL" id="ATX79032.1"/>
    </source>
</evidence>
<dbReference type="HAMAP" id="MF_00514">
    <property type="entry name" value="Ribosomal_bL35"/>
    <property type="match status" value="1"/>
</dbReference>
<evidence type="ECO:0000256" key="6">
    <source>
        <dbReference type="RuleBase" id="RU000568"/>
    </source>
</evidence>
<dbReference type="PANTHER" id="PTHR33343:SF1">
    <property type="entry name" value="LARGE RIBOSOMAL SUBUNIT PROTEIN BL35M"/>
    <property type="match status" value="1"/>
</dbReference>
<dbReference type="RefSeq" id="WP_100276974.1">
    <property type="nucleotide sequence ID" value="NZ_CP018799.1"/>
</dbReference>
<dbReference type="KEGG" id="maes:Ga0123461_0598"/>
<evidence type="ECO:0000256" key="7">
    <source>
        <dbReference type="SAM" id="MobiDB-lite"/>
    </source>
</evidence>
<evidence type="ECO:0000256" key="4">
    <source>
        <dbReference type="ARBA" id="ARBA00071664"/>
    </source>
</evidence>
<dbReference type="InterPro" id="IPR018265">
    <property type="entry name" value="Ribosomal_bL35_CS"/>
</dbReference>
<dbReference type="SUPFAM" id="SSF143034">
    <property type="entry name" value="L35p-like"/>
    <property type="match status" value="1"/>
</dbReference>
<dbReference type="Gene3D" id="4.10.410.60">
    <property type="match status" value="1"/>
</dbReference>
<dbReference type="InterPro" id="IPR037229">
    <property type="entry name" value="Ribosomal_bL35_sf"/>
</dbReference>
<dbReference type="OrthoDB" id="47476at2"/>
<dbReference type="InterPro" id="IPR021137">
    <property type="entry name" value="Ribosomal_bL35-like"/>
</dbReference>
<dbReference type="PANTHER" id="PTHR33343">
    <property type="entry name" value="54S RIBOSOMAL PROTEIN BL35M"/>
    <property type="match status" value="1"/>
</dbReference>
<accession>A0A2K8KWJ2</accession>
<keyword evidence="9" id="KW-1185">Reference proteome</keyword>
<dbReference type="GO" id="GO:0003735">
    <property type="term" value="F:structural constituent of ribosome"/>
    <property type="evidence" value="ECO:0007669"/>
    <property type="project" value="InterPro"/>
</dbReference>
<evidence type="ECO:0000256" key="2">
    <source>
        <dbReference type="ARBA" id="ARBA00022980"/>
    </source>
</evidence>
<dbReference type="PRINTS" id="PR00064">
    <property type="entry name" value="RIBOSOMALL35"/>
</dbReference>
<dbReference type="AlphaFoldDB" id="A0A2K8KWJ2"/>
<dbReference type="GO" id="GO:0022625">
    <property type="term" value="C:cytosolic large ribosomal subunit"/>
    <property type="evidence" value="ECO:0007669"/>
    <property type="project" value="TreeGrafter"/>
</dbReference>
<dbReference type="InterPro" id="IPR001706">
    <property type="entry name" value="Ribosomal_bL35"/>
</dbReference>
<sequence>MPKMKSNSGAAKRFTKTGSGKWKRNKAFSSHILTKKSPKRKRNMRGTELVSGADSKALERLVPGRG</sequence>
<organism evidence="8 9">
    <name type="scientific">Mariprofundus aestuarium</name>
    <dbReference type="NCBI Taxonomy" id="1921086"/>
    <lineage>
        <taxon>Bacteria</taxon>
        <taxon>Pseudomonadati</taxon>
        <taxon>Pseudomonadota</taxon>
        <taxon>Candidatius Mariprofundia</taxon>
        <taxon>Mariprofundales</taxon>
        <taxon>Mariprofundaceae</taxon>
        <taxon>Mariprofundus</taxon>
    </lineage>
</organism>
<protein>
    <recommendedName>
        <fullName evidence="4 5">Large ribosomal subunit protein bL35</fullName>
    </recommendedName>
</protein>
<feature type="compositionally biased region" description="Basic residues" evidence="7">
    <location>
        <begin position="33"/>
        <end position="44"/>
    </location>
</feature>
<dbReference type="GO" id="GO:0006412">
    <property type="term" value="P:translation"/>
    <property type="evidence" value="ECO:0007669"/>
    <property type="project" value="UniProtKB-UniRule"/>
</dbReference>
<evidence type="ECO:0000256" key="3">
    <source>
        <dbReference type="ARBA" id="ARBA00023274"/>
    </source>
</evidence>